<dbReference type="CDD" id="cd02226">
    <property type="entry name" value="cupin_YdbB-like"/>
    <property type="match status" value="1"/>
</dbReference>
<evidence type="ECO:0000313" key="3">
    <source>
        <dbReference type="Proteomes" id="UP001501083"/>
    </source>
</evidence>
<reference evidence="3" key="1">
    <citation type="journal article" date="2019" name="Int. J. Syst. Evol. Microbiol.">
        <title>The Global Catalogue of Microorganisms (GCM) 10K type strain sequencing project: providing services to taxonomists for standard genome sequencing and annotation.</title>
        <authorList>
            <consortium name="The Broad Institute Genomics Platform"/>
            <consortium name="The Broad Institute Genome Sequencing Center for Infectious Disease"/>
            <person name="Wu L."/>
            <person name="Ma J."/>
        </authorList>
    </citation>
    <scope>NUCLEOTIDE SEQUENCE [LARGE SCALE GENOMIC DNA]</scope>
    <source>
        <strain evidence="3">JCM 19212</strain>
    </source>
</reference>
<evidence type="ECO:0000259" key="1">
    <source>
        <dbReference type="Pfam" id="PF07883"/>
    </source>
</evidence>
<name>A0ABP9L752_9GAMM</name>
<comment type="caution">
    <text evidence="2">The sequence shown here is derived from an EMBL/GenBank/DDBJ whole genome shotgun (WGS) entry which is preliminary data.</text>
</comment>
<organism evidence="2 3">
    <name type="scientific">Lysobacter panacisoli</name>
    <dbReference type="NCBI Taxonomy" id="1255263"/>
    <lineage>
        <taxon>Bacteria</taxon>
        <taxon>Pseudomonadati</taxon>
        <taxon>Pseudomonadota</taxon>
        <taxon>Gammaproteobacteria</taxon>
        <taxon>Lysobacterales</taxon>
        <taxon>Lysobacteraceae</taxon>
        <taxon>Lysobacter</taxon>
    </lineage>
</organism>
<dbReference type="EMBL" id="BAABKY010000001">
    <property type="protein sequence ID" value="GAA5070291.1"/>
    <property type="molecule type" value="Genomic_DNA"/>
</dbReference>
<dbReference type="InterPro" id="IPR052044">
    <property type="entry name" value="PKS_Associated_Protein"/>
</dbReference>
<dbReference type="Gene3D" id="2.60.120.10">
    <property type="entry name" value="Jelly Rolls"/>
    <property type="match status" value="1"/>
</dbReference>
<sequence length="126" mass="14391">MSDARNADDAVNLRDKLALFSQCWSPRVVARMNDVEFKLVKMHGDFVWHSHADTDEVFLVVKGEMEIGFRDRDVVLREGEMFVIPRGVEHITRAREECHALIIEPRDVVNTGEAGGELTARNDVWV</sequence>
<protein>
    <submittedName>
        <fullName evidence="2">Cupin domain-containing protein</fullName>
    </submittedName>
</protein>
<evidence type="ECO:0000313" key="2">
    <source>
        <dbReference type="EMBL" id="GAA5070291.1"/>
    </source>
</evidence>
<dbReference type="PANTHER" id="PTHR36114">
    <property type="entry name" value="16.7 KDA PROTEIN IN WHIE LOCUS"/>
    <property type="match status" value="1"/>
</dbReference>
<keyword evidence="3" id="KW-1185">Reference proteome</keyword>
<dbReference type="InterPro" id="IPR013096">
    <property type="entry name" value="Cupin_2"/>
</dbReference>
<dbReference type="Proteomes" id="UP001501083">
    <property type="component" value="Unassembled WGS sequence"/>
</dbReference>
<dbReference type="RefSeq" id="WP_158982687.1">
    <property type="nucleotide sequence ID" value="NZ_BAABKY010000001.1"/>
</dbReference>
<dbReference type="Pfam" id="PF07883">
    <property type="entry name" value="Cupin_2"/>
    <property type="match status" value="1"/>
</dbReference>
<feature type="domain" description="Cupin type-2" evidence="1">
    <location>
        <begin position="43"/>
        <end position="102"/>
    </location>
</feature>
<gene>
    <name evidence="2" type="ORF">GCM10025759_08150</name>
</gene>
<dbReference type="SUPFAM" id="SSF51182">
    <property type="entry name" value="RmlC-like cupins"/>
    <property type="match status" value="1"/>
</dbReference>
<dbReference type="InterPro" id="IPR014710">
    <property type="entry name" value="RmlC-like_jellyroll"/>
</dbReference>
<dbReference type="PANTHER" id="PTHR36114:SF1">
    <property type="entry name" value="16.7 KDA PROTEIN IN WHIE LOCUS"/>
    <property type="match status" value="1"/>
</dbReference>
<dbReference type="InterPro" id="IPR011051">
    <property type="entry name" value="RmlC_Cupin_sf"/>
</dbReference>
<proteinExistence type="predicted"/>
<accession>A0ABP9L752</accession>